<sequence length="86" mass="9644">MQPPLFVFGDIHAYYYVIAHMFPLCAYLTSAPHTLPSPPTIPYYHCCLLLGFQVAFQPLWLIMVLRSPLALTSPPLSLTNTTINPP</sequence>
<dbReference type="EMBL" id="KV453842">
    <property type="protein sequence ID" value="ODV90489.1"/>
    <property type="molecule type" value="Genomic_DNA"/>
</dbReference>
<keyword evidence="1" id="KW-1133">Transmembrane helix</keyword>
<feature type="transmembrane region" description="Helical" evidence="1">
    <location>
        <begin position="12"/>
        <end position="30"/>
    </location>
</feature>
<keyword evidence="3" id="KW-1185">Reference proteome</keyword>
<evidence type="ECO:0000256" key="1">
    <source>
        <dbReference type="SAM" id="Phobius"/>
    </source>
</evidence>
<dbReference type="Proteomes" id="UP000095023">
    <property type="component" value="Unassembled WGS sequence"/>
</dbReference>
<protein>
    <submittedName>
        <fullName evidence="2">Uncharacterized protein</fullName>
    </submittedName>
</protein>
<feature type="non-terminal residue" evidence="2">
    <location>
        <position position="86"/>
    </location>
</feature>
<dbReference type="AlphaFoldDB" id="A0A1E4TFJ3"/>
<evidence type="ECO:0000313" key="3">
    <source>
        <dbReference type="Proteomes" id="UP000095023"/>
    </source>
</evidence>
<keyword evidence="1" id="KW-0472">Membrane</keyword>
<organism evidence="2 3">
    <name type="scientific">Tortispora caseinolytica NRRL Y-17796</name>
    <dbReference type="NCBI Taxonomy" id="767744"/>
    <lineage>
        <taxon>Eukaryota</taxon>
        <taxon>Fungi</taxon>
        <taxon>Dikarya</taxon>
        <taxon>Ascomycota</taxon>
        <taxon>Saccharomycotina</taxon>
        <taxon>Trigonopsidomycetes</taxon>
        <taxon>Trigonopsidales</taxon>
        <taxon>Trigonopsidaceae</taxon>
        <taxon>Tortispora</taxon>
    </lineage>
</organism>
<accession>A0A1E4TFJ3</accession>
<evidence type="ECO:0000313" key="2">
    <source>
        <dbReference type="EMBL" id="ODV90489.1"/>
    </source>
</evidence>
<feature type="transmembrane region" description="Helical" evidence="1">
    <location>
        <begin position="42"/>
        <end position="65"/>
    </location>
</feature>
<reference evidence="3" key="1">
    <citation type="submission" date="2016-02" db="EMBL/GenBank/DDBJ databases">
        <title>Comparative genomics of biotechnologically important yeasts.</title>
        <authorList>
            <consortium name="DOE Joint Genome Institute"/>
            <person name="Riley R."/>
            <person name="Haridas S."/>
            <person name="Wolfe K.H."/>
            <person name="Lopes M.R."/>
            <person name="Hittinger C.T."/>
            <person name="Goker M."/>
            <person name="Salamov A."/>
            <person name="Wisecaver J."/>
            <person name="Long T.M."/>
            <person name="Aerts A.L."/>
            <person name="Barry K."/>
            <person name="Choi C."/>
            <person name="Clum A."/>
            <person name="Coughlan A.Y."/>
            <person name="Deshpande S."/>
            <person name="Douglass A.P."/>
            <person name="Hanson S.J."/>
            <person name="Klenk H.-P."/>
            <person name="Labutti K."/>
            <person name="Lapidus A."/>
            <person name="Lindquist E."/>
            <person name="Lipzen A."/>
            <person name="Meier-Kolthoff J.P."/>
            <person name="Ohm R.A."/>
            <person name="Otillar R.P."/>
            <person name="Pangilinan J."/>
            <person name="Peng Y."/>
            <person name="Rokas A."/>
            <person name="Rosa C.A."/>
            <person name="Scheuner C."/>
            <person name="Sibirny A.A."/>
            <person name="Slot J.C."/>
            <person name="Stielow J.B."/>
            <person name="Sun H."/>
            <person name="Kurtzman C.P."/>
            <person name="Blackwell M."/>
            <person name="Jeffries T.W."/>
            <person name="Grigoriev I.V."/>
        </authorList>
    </citation>
    <scope>NUCLEOTIDE SEQUENCE [LARGE SCALE GENOMIC DNA]</scope>
    <source>
        <strain evidence="3">NRRL Y-17796</strain>
    </source>
</reference>
<gene>
    <name evidence="2" type="ORF">CANCADRAFT_107028</name>
</gene>
<proteinExistence type="predicted"/>
<keyword evidence="1" id="KW-0812">Transmembrane</keyword>
<name>A0A1E4TFJ3_9ASCO</name>